<dbReference type="PANTHER" id="PTHR43811:SF19">
    <property type="entry name" value="39 KDA FK506-BINDING NUCLEAR PROTEIN"/>
    <property type="match status" value="1"/>
</dbReference>
<dbReference type="PROSITE" id="PS50059">
    <property type="entry name" value="FKBP_PPIASE"/>
    <property type="match status" value="1"/>
</dbReference>
<name>A0A931G4C1_9MICC</name>
<sequence length="321" mass="32893">MRRLLALFLPALLLLSACGAADSTDGASSTPAVSVPAAHAEDLASVKVTPGAKGEAPKVEFDKPLKVTAESIKVVSEGDGAKINAGQSLTLREIDFNAEDGTSPGNSYADPTGAPYVFDAAFEQNNPLVYNTFVGANVGSQIAYARPATPEVPGSSAAPSQPAAPAQLVVFLIESAKDVAKPLSKPEGDAVTPPAGLPAVKDDDKGVPQITIPTTPASTSLVAQDLIVGKGQAVKATDTIVANYVGVTYKDGKTFDSSFARGQTATFPLNRVIQGWTQGLTGKTVGSRVLLVIPKALGYPNPTAGQPDGDLVFVVDILGVQ</sequence>
<feature type="domain" description="PPIase FKBP-type" evidence="9">
    <location>
        <begin position="237"/>
        <end position="321"/>
    </location>
</feature>
<evidence type="ECO:0000256" key="5">
    <source>
        <dbReference type="ARBA" id="ARBA00023235"/>
    </source>
</evidence>
<keyword evidence="8" id="KW-0732">Signal</keyword>
<evidence type="ECO:0000256" key="3">
    <source>
        <dbReference type="ARBA" id="ARBA00013194"/>
    </source>
</evidence>
<evidence type="ECO:0000256" key="8">
    <source>
        <dbReference type="SAM" id="SignalP"/>
    </source>
</evidence>
<evidence type="ECO:0000256" key="6">
    <source>
        <dbReference type="PROSITE-ProRule" id="PRU00277"/>
    </source>
</evidence>
<dbReference type="Gene3D" id="3.10.50.40">
    <property type="match status" value="1"/>
</dbReference>
<dbReference type="Proteomes" id="UP000655366">
    <property type="component" value="Unassembled WGS sequence"/>
</dbReference>
<evidence type="ECO:0000256" key="4">
    <source>
        <dbReference type="ARBA" id="ARBA00023110"/>
    </source>
</evidence>
<comment type="similarity">
    <text evidence="2">Belongs to the FKBP-type PPIase family.</text>
</comment>
<gene>
    <name evidence="10" type="ORF">IV500_09255</name>
</gene>
<dbReference type="RefSeq" id="WP_196396522.1">
    <property type="nucleotide sequence ID" value="NZ_JADNYM010000010.1"/>
</dbReference>
<dbReference type="EMBL" id="JADNYM010000010">
    <property type="protein sequence ID" value="MBG0739571.1"/>
    <property type="molecule type" value="Genomic_DNA"/>
</dbReference>
<evidence type="ECO:0000256" key="1">
    <source>
        <dbReference type="ARBA" id="ARBA00000971"/>
    </source>
</evidence>
<proteinExistence type="inferred from homology"/>
<feature type="chain" id="PRO_5038078778" description="peptidylprolyl isomerase" evidence="8">
    <location>
        <begin position="21"/>
        <end position="321"/>
    </location>
</feature>
<dbReference type="PANTHER" id="PTHR43811">
    <property type="entry name" value="FKBP-TYPE PEPTIDYL-PROLYL CIS-TRANS ISOMERASE FKPA"/>
    <property type="match status" value="1"/>
</dbReference>
<dbReference type="InterPro" id="IPR001179">
    <property type="entry name" value="PPIase_FKBP_dom"/>
</dbReference>
<reference evidence="10 11" key="1">
    <citation type="submission" date="2020-11" db="EMBL/GenBank/DDBJ databases">
        <title>Arthrobacter antarcticus sp. nov., isolated from Antarctic Soil.</title>
        <authorList>
            <person name="Li J."/>
        </authorList>
    </citation>
    <scope>NUCLEOTIDE SEQUENCE [LARGE SCALE GENOMIC DNA]</scope>
    <source>
        <strain evidence="10 11">Z1-20</strain>
    </source>
</reference>
<evidence type="ECO:0000313" key="11">
    <source>
        <dbReference type="Proteomes" id="UP000655366"/>
    </source>
</evidence>
<dbReference type="AlphaFoldDB" id="A0A931G4C1"/>
<evidence type="ECO:0000313" key="10">
    <source>
        <dbReference type="EMBL" id="MBG0739571.1"/>
    </source>
</evidence>
<dbReference type="Pfam" id="PF00254">
    <property type="entry name" value="FKBP_C"/>
    <property type="match status" value="1"/>
</dbReference>
<dbReference type="SUPFAM" id="SSF54534">
    <property type="entry name" value="FKBP-like"/>
    <property type="match status" value="1"/>
</dbReference>
<feature type="signal peptide" evidence="8">
    <location>
        <begin position="1"/>
        <end position="20"/>
    </location>
</feature>
<evidence type="ECO:0000259" key="9">
    <source>
        <dbReference type="PROSITE" id="PS50059"/>
    </source>
</evidence>
<dbReference type="InterPro" id="IPR046357">
    <property type="entry name" value="PPIase_dom_sf"/>
</dbReference>
<comment type="caution">
    <text evidence="10">The sequence shown here is derived from an EMBL/GenBank/DDBJ whole genome shotgun (WGS) entry which is preliminary data.</text>
</comment>
<feature type="region of interest" description="Disordered" evidence="7">
    <location>
        <begin position="183"/>
        <end position="206"/>
    </location>
</feature>
<dbReference type="GO" id="GO:0003755">
    <property type="term" value="F:peptidyl-prolyl cis-trans isomerase activity"/>
    <property type="evidence" value="ECO:0007669"/>
    <property type="project" value="UniProtKB-KW"/>
</dbReference>
<evidence type="ECO:0000256" key="2">
    <source>
        <dbReference type="ARBA" id="ARBA00006577"/>
    </source>
</evidence>
<keyword evidence="5 6" id="KW-0413">Isomerase</keyword>
<dbReference type="PROSITE" id="PS51257">
    <property type="entry name" value="PROKAR_LIPOPROTEIN"/>
    <property type="match status" value="1"/>
</dbReference>
<comment type="catalytic activity">
    <reaction evidence="1 6">
        <text>[protein]-peptidylproline (omega=180) = [protein]-peptidylproline (omega=0)</text>
        <dbReference type="Rhea" id="RHEA:16237"/>
        <dbReference type="Rhea" id="RHEA-COMP:10747"/>
        <dbReference type="Rhea" id="RHEA-COMP:10748"/>
        <dbReference type="ChEBI" id="CHEBI:83833"/>
        <dbReference type="ChEBI" id="CHEBI:83834"/>
        <dbReference type="EC" id="5.2.1.8"/>
    </reaction>
</comment>
<keyword evidence="4 6" id="KW-0697">Rotamase</keyword>
<accession>A0A931G4C1</accession>
<dbReference type="EC" id="5.2.1.8" evidence="3 6"/>
<keyword evidence="11" id="KW-1185">Reference proteome</keyword>
<organism evidence="10 11">
    <name type="scientific">Arthrobacter terrae</name>
    <dbReference type="NCBI Taxonomy" id="2935737"/>
    <lineage>
        <taxon>Bacteria</taxon>
        <taxon>Bacillati</taxon>
        <taxon>Actinomycetota</taxon>
        <taxon>Actinomycetes</taxon>
        <taxon>Micrococcales</taxon>
        <taxon>Micrococcaceae</taxon>
        <taxon>Arthrobacter</taxon>
    </lineage>
</organism>
<evidence type="ECO:0000256" key="7">
    <source>
        <dbReference type="SAM" id="MobiDB-lite"/>
    </source>
</evidence>
<protein>
    <recommendedName>
        <fullName evidence="3 6">peptidylprolyl isomerase</fullName>
        <ecNumber evidence="3 6">5.2.1.8</ecNumber>
    </recommendedName>
</protein>